<name>A0A9P4XNZ3_9HYPO</name>
<reference evidence="3 4" key="1">
    <citation type="submission" date="2018-06" db="EMBL/GenBank/DDBJ databases">
        <title>Genome analysis of cellulolytic fungus Trichoderma lentiforme CFAM-422.</title>
        <authorList>
            <person name="Steindorff A.S."/>
            <person name="Formighieri E.F."/>
            <person name="Midorikawa G.E.O."/>
            <person name="Tamietti M.S."/>
            <person name="Ramos E.Z."/>
            <person name="Silva A.S."/>
            <person name="Bon E.P.S."/>
            <person name="Mendes T.D."/>
            <person name="Damaso M.C.T."/>
            <person name="Favaro L.C.L."/>
        </authorList>
    </citation>
    <scope>NUCLEOTIDE SEQUENCE [LARGE SCALE GENOMIC DNA]</scope>
    <source>
        <strain evidence="3 4">CFAM-422</strain>
    </source>
</reference>
<evidence type="ECO:0000256" key="1">
    <source>
        <dbReference type="ARBA" id="ARBA00022737"/>
    </source>
</evidence>
<dbReference type="Gene3D" id="3.40.50.300">
    <property type="entry name" value="P-loop containing nucleotide triphosphate hydrolases"/>
    <property type="match status" value="1"/>
</dbReference>
<dbReference type="SUPFAM" id="SSF52540">
    <property type="entry name" value="P-loop containing nucleoside triphosphate hydrolases"/>
    <property type="match status" value="1"/>
</dbReference>
<evidence type="ECO:0000313" key="3">
    <source>
        <dbReference type="EMBL" id="KAF3076436.1"/>
    </source>
</evidence>
<dbReference type="GO" id="GO:0003824">
    <property type="term" value="F:catalytic activity"/>
    <property type="evidence" value="ECO:0007669"/>
    <property type="project" value="InterPro"/>
</dbReference>
<evidence type="ECO:0000259" key="2">
    <source>
        <dbReference type="PROSITE" id="PS50837"/>
    </source>
</evidence>
<evidence type="ECO:0000313" key="4">
    <source>
        <dbReference type="Proteomes" id="UP000801864"/>
    </source>
</evidence>
<keyword evidence="4" id="KW-1185">Reference proteome</keyword>
<dbReference type="PROSITE" id="PS50837">
    <property type="entry name" value="NACHT"/>
    <property type="match status" value="1"/>
</dbReference>
<gene>
    <name evidence="3" type="ORF">CFAM422_001452</name>
</gene>
<dbReference type="Gene3D" id="2.130.10.10">
    <property type="entry name" value="YVTN repeat-like/Quinoprotein amine dehydrogenase"/>
    <property type="match status" value="3"/>
</dbReference>
<dbReference type="Gene3D" id="3.40.50.1580">
    <property type="entry name" value="Nucleoside phosphorylase domain"/>
    <property type="match status" value="1"/>
</dbReference>
<dbReference type="InterPro" id="IPR053137">
    <property type="entry name" value="NLR-like"/>
</dbReference>
<dbReference type="SUPFAM" id="SSF53167">
    <property type="entry name" value="Purine and uridine phosphorylases"/>
    <property type="match status" value="1"/>
</dbReference>
<accession>A0A9P4XNZ3</accession>
<dbReference type="PANTHER" id="PTHR46082">
    <property type="entry name" value="ATP/GTP-BINDING PROTEIN-RELATED"/>
    <property type="match status" value="1"/>
</dbReference>
<protein>
    <recommendedName>
        <fullName evidence="2">NACHT domain-containing protein</fullName>
    </recommendedName>
</protein>
<dbReference type="InterPro" id="IPR035994">
    <property type="entry name" value="Nucleoside_phosphorylase_sf"/>
</dbReference>
<dbReference type="SUPFAM" id="SSF82171">
    <property type="entry name" value="DPP6 N-terminal domain-like"/>
    <property type="match status" value="1"/>
</dbReference>
<proteinExistence type="predicted"/>
<dbReference type="Proteomes" id="UP000801864">
    <property type="component" value="Unassembled WGS sequence"/>
</dbReference>
<dbReference type="GO" id="GO:0009116">
    <property type="term" value="P:nucleoside metabolic process"/>
    <property type="evidence" value="ECO:0007669"/>
    <property type="project" value="InterPro"/>
</dbReference>
<dbReference type="InterPro" id="IPR027417">
    <property type="entry name" value="P-loop_NTPase"/>
</dbReference>
<dbReference type="PANTHER" id="PTHR46082:SF6">
    <property type="entry name" value="AAA+ ATPASE DOMAIN-CONTAINING PROTEIN-RELATED"/>
    <property type="match status" value="1"/>
</dbReference>
<dbReference type="EMBL" id="QLNT01000002">
    <property type="protein sequence ID" value="KAF3076436.1"/>
    <property type="molecule type" value="Genomic_DNA"/>
</dbReference>
<dbReference type="InterPro" id="IPR007111">
    <property type="entry name" value="NACHT_NTPase"/>
</dbReference>
<dbReference type="InterPro" id="IPR015943">
    <property type="entry name" value="WD40/YVTN_repeat-like_dom_sf"/>
</dbReference>
<sequence>MAAVSTATRKALRPTSRDDFEIAIVCAKALEYNAVCPLVDGFWDENGDSFGRAEGDPNKYTIGYMGGFNIVVVLLCNSGKVAAASTAASLRSSYPCIKLLLLIGTCDGVPNAMGKELLLGDVVISDTVVQYDLGRRYPNGFRERDTLEDRLGRPDKNVRNLVAIFKTEMGLQRLEKKVSSYLRKIQDMETKEQRRKRRRATYQYPGSTNDILFRSTYCHKHYRSPQCICDDHNEAGDPVCGRSRRTCCEQTGCDKDHLLPRLRLEYKKKLEDDGDEKAAQQPSIFVGRFGSGDTDFNSAIDRDDIAQKHNIIAFETEGAGVWDELSCIIIKGVSTYGDGHIMSDLEAWENFAAATAASAARGLIDYYPQTDRSPSVESKNQTERAFKNQADITCLRDLYITSPPNDRIRIEETKGGLLMDAFVWILQNGAYKQWLEDPQTSLLWIRGDPGKGKTMLLCGIIDQLQELTPLTNLYYFFYQATDSRLNNASSALRGLLHMLISKQPHLISYVRYEYDKSGKSIFEDSNSWIVLSRIFFAILKDPSIRDLTFIIDALDECLTDLAEFLKLIRQTSSSSGIKWLVSSCNETTIQDILLNTENQSVISLELNSESVSAAIRTYIYNQIELLSKEKRYQQDTRDSIQEYLINNADGTFLWVALVCEMLKKAPSFDPRPKSAAYPPGLDNIYKRMMEKVIGSEWGSRILAISTVARRPLSIQELETLTFSPTNSNDTTESLEKRWEEALGYCGNFLTKRKGIVYFIHQSAKDFIINKASDKLFPDGTEYINRHIFKVSISTMIKILRRDIYGLVKPGFLMDDLTSQDVPSPNPLAPVGYCCVYWIGHFMESISHSDGDSCEGLISIFIKEKYIYWLESLSLLRSMYNGQMEMQKLERFMANTKWPELKNQIWDARRFIQMFGKTIEKAPLQVYISALLFSPTESIIRKQFNAEAPHWARIWPDDVTNWTSCIQRLDGDPKTYYEILSVSSCCTWLAARELGDHPISIWDIETGRTVCSIECSTGLKSNGWFKFSLRNDNELIVFNPRRGFLDIWDIASNEIVRRITAPHKKIYAFSFLPSAPDFLGMIFQDDDKNTIFALWNTQKDEEIKTRCLSFKGDIKHTERIIDIAFSPVDNDILAMSCYTPNKKQVIICNIETDNIIHTFDFSWARGVTFSPNGKYLASFTGHASKIKLQSYPKGGPAFSNDGQLLAVGSENLIQIWDLASRQCLQSTGAASGCPTFSPNGTNQLFCGSLGSIAIIEVGQHEMIPLDLNPYRIKVKEVSISPDGRLVAAWDSEVLGIWNTESSTHVCDISVKGHLSCKAQFSPDSAMIALMSDWSVAVWDISSKNAKRVYYKRNTAWADEFRAIAFSPNSRCLATMDSPSSSRDEDIRRIKILDIISGKYLVYFRTRPVLNAILTFSSDSMGLALSLTFGDGGVRKTKVEVWDIASGSVKNAIVLYGTCFSEIINAQIRAFKYDDWKSDCYFDPDTITFSDNNQLILSSKRIVDNGGHSFSDMRRTEKTYKGFNIKVILTINRKSSLRDKRTGDNLRTQDKSSYGIDPSGSWITLNTERLVWLPLEYRLAGVEYYWDARHGCVAISNESNPLFIMKFCCSMCPRQMTHKSDAATECASTALERHKYTYKCKLDGSFDILSFDMDSLDSDMMEARIDEIVGINNN</sequence>
<feature type="domain" description="NACHT" evidence="2">
    <location>
        <begin position="441"/>
        <end position="664"/>
    </location>
</feature>
<keyword evidence="1" id="KW-0677">Repeat</keyword>
<dbReference type="SMART" id="SM00320">
    <property type="entry name" value="WD40"/>
    <property type="match status" value="3"/>
</dbReference>
<dbReference type="Pfam" id="PF24883">
    <property type="entry name" value="NPHP3_N"/>
    <property type="match status" value="1"/>
</dbReference>
<organism evidence="3 4">
    <name type="scientific">Trichoderma lentiforme</name>
    <dbReference type="NCBI Taxonomy" id="1567552"/>
    <lineage>
        <taxon>Eukaryota</taxon>
        <taxon>Fungi</taxon>
        <taxon>Dikarya</taxon>
        <taxon>Ascomycota</taxon>
        <taxon>Pezizomycotina</taxon>
        <taxon>Sordariomycetes</taxon>
        <taxon>Hypocreomycetidae</taxon>
        <taxon>Hypocreales</taxon>
        <taxon>Hypocreaceae</taxon>
        <taxon>Trichoderma</taxon>
    </lineage>
</organism>
<dbReference type="SUPFAM" id="SSF50960">
    <property type="entry name" value="TolB, C-terminal domain"/>
    <property type="match status" value="1"/>
</dbReference>
<comment type="caution">
    <text evidence="3">The sequence shown here is derived from an EMBL/GenBank/DDBJ whole genome shotgun (WGS) entry which is preliminary data.</text>
</comment>
<dbReference type="InterPro" id="IPR056884">
    <property type="entry name" value="NPHP3-like_N"/>
</dbReference>
<dbReference type="InterPro" id="IPR001680">
    <property type="entry name" value="WD40_rpt"/>
</dbReference>